<sequence>MSQTILYARVSTTDQTAAHQRTQAEAAGFAIDAVVADEGVSGVSTRLADRLQGRWLFDMLRRGDVLVVRWVDRLGRDYQDVTDTIRELMRRGVIVRTVINGLVFDGATKDPMQQAVRDALIAFMSATAQAQAEATKEAQRAGIAHAKARDDAYRGRKPSYTRTQLDSVRAQLAQGATVSAVARNSGLSRQTIYRIQEDPAEAEAILARWVA</sequence>
<dbReference type="PROSITE" id="PS00398">
    <property type="entry name" value="RECOMBINASES_2"/>
    <property type="match status" value="1"/>
</dbReference>
<dbReference type="GO" id="GO:0000150">
    <property type="term" value="F:DNA strand exchange activity"/>
    <property type="evidence" value="ECO:0007669"/>
    <property type="project" value="InterPro"/>
</dbReference>
<dbReference type="EMBL" id="LABY01000162">
    <property type="protein sequence ID" value="KMO33071.1"/>
    <property type="molecule type" value="Genomic_DNA"/>
</dbReference>
<evidence type="ECO:0000259" key="7">
    <source>
        <dbReference type="PROSITE" id="PS51736"/>
    </source>
</evidence>
<dbReference type="AlphaFoldDB" id="A0A0J6V2M0"/>
<dbReference type="InterPro" id="IPR006118">
    <property type="entry name" value="Recombinase_CS"/>
</dbReference>
<evidence type="ECO:0000313" key="9">
    <source>
        <dbReference type="Proteomes" id="UP000035955"/>
    </source>
</evidence>
<dbReference type="InterPro" id="IPR006119">
    <property type="entry name" value="Resolv_N"/>
</dbReference>
<dbReference type="PROSITE" id="PS51736">
    <property type="entry name" value="RECOMBINASES_3"/>
    <property type="match status" value="1"/>
</dbReference>
<keyword evidence="4" id="KW-0233">DNA recombination</keyword>
<keyword evidence="3" id="KW-0238">DNA-binding</keyword>
<feature type="domain" description="Resolvase/invertase-type recombinase catalytic" evidence="7">
    <location>
        <begin position="3"/>
        <end position="150"/>
    </location>
</feature>
<keyword evidence="2" id="KW-0229">DNA integration</keyword>
<dbReference type="Pfam" id="PF02796">
    <property type="entry name" value="HTH_7"/>
    <property type="match status" value="1"/>
</dbReference>
<dbReference type="SUPFAM" id="SSF46689">
    <property type="entry name" value="Homeodomain-like"/>
    <property type="match status" value="1"/>
</dbReference>
<name>A0A0J6V2M0_9HYPH</name>
<dbReference type="PANTHER" id="PTHR30461">
    <property type="entry name" value="DNA-INVERTASE FROM LAMBDOID PROPHAGE"/>
    <property type="match status" value="1"/>
</dbReference>
<reference evidence="8 9" key="1">
    <citation type="submission" date="2015-03" db="EMBL/GenBank/DDBJ databases">
        <title>Genome sequencing of Methylobacterium variabile DSM 16961.</title>
        <authorList>
            <person name="Chaudhry V."/>
            <person name="Patil P.B."/>
        </authorList>
    </citation>
    <scope>NUCLEOTIDE SEQUENCE [LARGE SCALE GENOMIC DNA]</scope>
    <source>
        <strain evidence="8 9">DSM 16961</strain>
    </source>
</reference>
<dbReference type="OrthoDB" id="9800103at2"/>
<dbReference type="InterPro" id="IPR050639">
    <property type="entry name" value="SSR_resolvase"/>
</dbReference>
<protein>
    <submittedName>
        <fullName evidence="8">Recombinase</fullName>
    </submittedName>
</protein>
<dbReference type="PANTHER" id="PTHR30461:SF26">
    <property type="entry name" value="RESOLVASE HOMOLOG YNEB"/>
    <property type="match status" value="1"/>
</dbReference>
<proteinExistence type="inferred from homology"/>
<dbReference type="CDD" id="cd00569">
    <property type="entry name" value="HTH_Hin_like"/>
    <property type="match status" value="1"/>
</dbReference>
<evidence type="ECO:0000313" key="8">
    <source>
        <dbReference type="EMBL" id="KMO33071.1"/>
    </source>
</evidence>
<dbReference type="Gene3D" id="3.40.50.1390">
    <property type="entry name" value="Resolvase, N-terminal catalytic domain"/>
    <property type="match status" value="1"/>
</dbReference>
<dbReference type="GO" id="GO:0003677">
    <property type="term" value="F:DNA binding"/>
    <property type="evidence" value="ECO:0007669"/>
    <property type="project" value="UniProtKB-KW"/>
</dbReference>
<dbReference type="InterPro" id="IPR036162">
    <property type="entry name" value="Resolvase-like_N_sf"/>
</dbReference>
<dbReference type="PATRIC" id="fig|298794.3.peg.1824"/>
<evidence type="ECO:0000256" key="3">
    <source>
        <dbReference type="ARBA" id="ARBA00023125"/>
    </source>
</evidence>
<dbReference type="PROSITE" id="PS00397">
    <property type="entry name" value="RECOMBINASES_1"/>
    <property type="match status" value="1"/>
</dbReference>
<evidence type="ECO:0000256" key="6">
    <source>
        <dbReference type="PROSITE-ProRule" id="PRU10137"/>
    </source>
</evidence>
<dbReference type="SUPFAM" id="SSF53041">
    <property type="entry name" value="Resolvase-like"/>
    <property type="match status" value="1"/>
</dbReference>
<comment type="similarity">
    <text evidence="1">Belongs to the site-specific recombinase resolvase family.</text>
</comment>
<dbReference type="Proteomes" id="UP000035955">
    <property type="component" value="Unassembled WGS sequence"/>
</dbReference>
<evidence type="ECO:0000256" key="5">
    <source>
        <dbReference type="PIRSR" id="PIRSR606118-50"/>
    </source>
</evidence>
<organism evidence="8 9">
    <name type="scientific">Methylobacterium variabile</name>
    <dbReference type="NCBI Taxonomy" id="298794"/>
    <lineage>
        <taxon>Bacteria</taxon>
        <taxon>Pseudomonadati</taxon>
        <taxon>Pseudomonadota</taxon>
        <taxon>Alphaproteobacteria</taxon>
        <taxon>Hyphomicrobiales</taxon>
        <taxon>Methylobacteriaceae</taxon>
        <taxon>Methylobacterium</taxon>
    </lineage>
</organism>
<feature type="active site" description="O-(5'-phospho-DNA)-serine intermediate" evidence="5 6">
    <location>
        <position position="11"/>
    </location>
</feature>
<dbReference type="InterPro" id="IPR006120">
    <property type="entry name" value="Resolvase_HTH_dom"/>
</dbReference>
<dbReference type="Gene3D" id="1.10.10.60">
    <property type="entry name" value="Homeodomain-like"/>
    <property type="match status" value="1"/>
</dbReference>
<dbReference type="RefSeq" id="WP_048446371.1">
    <property type="nucleotide sequence ID" value="NZ_LABY01000162.1"/>
</dbReference>
<evidence type="ECO:0000256" key="4">
    <source>
        <dbReference type="ARBA" id="ARBA00023172"/>
    </source>
</evidence>
<dbReference type="SMART" id="SM00857">
    <property type="entry name" value="Resolvase"/>
    <property type="match status" value="1"/>
</dbReference>
<dbReference type="CDD" id="cd03768">
    <property type="entry name" value="SR_ResInv"/>
    <property type="match status" value="1"/>
</dbReference>
<evidence type="ECO:0000256" key="2">
    <source>
        <dbReference type="ARBA" id="ARBA00022908"/>
    </source>
</evidence>
<dbReference type="InterPro" id="IPR009057">
    <property type="entry name" value="Homeodomain-like_sf"/>
</dbReference>
<dbReference type="Pfam" id="PF00239">
    <property type="entry name" value="Resolvase"/>
    <property type="match status" value="1"/>
</dbReference>
<gene>
    <name evidence="8" type="ORF">VQ02_22100</name>
</gene>
<accession>A0A0J6V2M0</accession>
<comment type="caution">
    <text evidence="8">The sequence shown here is derived from an EMBL/GenBank/DDBJ whole genome shotgun (WGS) entry which is preliminary data.</text>
</comment>
<dbReference type="GO" id="GO:0015074">
    <property type="term" value="P:DNA integration"/>
    <property type="evidence" value="ECO:0007669"/>
    <property type="project" value="UniProtKB-KW"/>
</dbReference>
<evidence type="ECO:0000256" key="1">
    <source>
        <dbReference type="ARBA" id="ARBA00009913"/>
    </source>
</evidence>
<keyword evidence="9" id="KW-1185">Reference proteome</keyword>